<dbReference type="PANTHER" id="PTHR11092">
    <property type="entry name" value="SUGAR NUCLEOTIDE EPIMERASE RELATED"/>
    <property type="match status" value="1"/>
</dbReference>
<dbReference type="NCBIfam" id="TIGR01777">
    <property type="entry name" value="yfcH"/>
    <property type="match status" value="1"/>
</dbReference>
<keyword evidence="5" id="KW-1185">Reference proteome</keyword>
<reference evidence="5" key="1">
    <citation type="journal article" date="2019" name="Int. J. Syst. Evol. Microbiol.">
        <title>The Global Catalogue of Microorganisms (GCM) 10K type strain sequencing project: providing services to taxonomists for standard genome sequencing and annotation.</title>
        <authorList>
            <consortium name="The Broad Institute Genomics Platform"/>
            <consortium name="The Broad Institute Genome Sequencing Center for Infectious Disease"/>
            <person name="Wu L."/>
            <person name="Ma J."/>
        </authorList>
    </citation>
    <scope>NUCLEOTIDE SEQUENCE [LARGE SCALE GENOMIC DNA]</scope>
    <source>
        <strain evidence="5">JCM 31486</strain>
    </source>
</reference>
<gene>
    <name evidence="4" type="ORF">ACFQ1S_12625</name>
</gene>
<feature type="domain" description="DUF1731" evidence="3">
    <location>
        <begin position="382"/>
        <end position="428"/>
    </location>
</feature>
<accession>A0ABW3M6Q8</accession>
<comment type="caution">
    <text evidence="4">The sequence shown here is derived from an EMBL/GenBank/DDBJ whole genome shotgun (WGS) entry which is preliminary data.</text>
</comment>
<dbReference type="Gene3D" id="3.30.530.20">
    <property type="match status" value="1"/>
</dbReference>
<evidence type="ECO:0000256" key="1">
    <source>
        <dbReference type="ARBA" id="ARBA00009353"/>
    </source>
</evidence>
<dbReference type="PANTHER" id="PTHR11092:SF0">
    <property type="entry name" value="EPIMERASE FAMILY PROTEIN SDR39U1"/>
    <property type="match status" value="1"/>
</dbReference>
<sequence>MSLSYSSVVDAPVDDVFAWHTRPGAFHRLAPPWQPAHIVEETTSLRDGAAVLGFPAGVRWTAQHQAEGYDPPYQFVDLLTTPVLSETLRWRHTHQFMPVDRDHTRVTDTVDSRVPAFALRSMFRYRHQQLADDLAAQQRYYVEPMTVAVTGSSGLVGTALTSFLTTGGHRVIKLVRRRSQAPDEREWNPADPASDLLSGVDGLVHLAGASIAGRFTEAHKEKLWSSRVEPTRRLFSLRGPRVFVSASAIGYYGPDRGDEVLTESSEQGSGFLASLVAAWEEATHVADARVVQVRTGIVQTPRGGLLQLQYPLFFAGLGGPLGDGSQWLSWIGLDDLTDIYVRALVDARLNGPVNAVAPDPVRNADYAKVLAKVLRRPALLRVPPAGPRLLLGEEGASEFALAGQRVQANTLADHHFRYPRLKQALQHVLGRNPR</sequence>
<dbReference type="Pfam" id="PF08338">
    <property type="entry name" value="DUF1731"/>
    <property type="match status" value="1"/>
</dbReference>
<comment type="similarity">
    <text evidence="1">Belongs to the NAD(P)-dependent epimerase/dehydratase family. SDR39U1 subfamily.</text>
</comment>
<dbReference type="InterPro" id="IPR010099">
    <property type="entry name" value="SDR39U1"/>
</dbReference>
<evidence type="ECO:0000313" key="5">
    <source>
        <dbReference type="Proteomes" id="UP001597045"/>
    </source>
</evidence>
<feature type="domain" description="NAD-dependent epimerase/dehydratase" evidence="2">
    <location>
        <begin position="147"/>
        <end position="346"/>
    </location>
</feature>
<dbReference type="SUPFAM" id="SSF55961">
    <property type="entry name" value="Bet v1-like"/>
    <property type="match status" value="1"/>
</dbReference>
<evidence type="ECO:0000313" key="4">
    <source>
        <dbReference type="EMBL" id="MFD1046337.1"/>
    </source>
</evidence>
<dbReference type="CDD" id="cd07820">
    <property type="entry name" value="SRPBCC_3"/>
    <property type="match status" value="1"/>
</dbReference>
<evidence type="ECO:0000259" key="2">
    <source>
        <dbReference type="Pfam" id="PF01370"/>
    </source>
</evidence>
<dbReference type="Pfam" id="PF01370">
    <property type="entry name" value="Epimerase"/>
    <property type="match status" value="1"/>
</dbReference>
<dbReference type="SUPFAM" id="SSF51735">
    <property type="entry name" value="NAD(P)-binding Rossmann-fold domains"/>
    <property type="match status" value="1"/>
</dbReference>
<evidence type="ECO:0000259" key="3">
    <source>
        <dbReference type="Pfam" id="PF08338"/>
    </source>
</evidence>
<protein>
    <submittedName>
        <fullName evidence="4">TIGR01777 family oxidoreductase</fullName>
    </submittedName>
</protein>
<dbReference type="EMBL" id="JBHTIS010000616">
    <property type="protein sequence ID" value="MFD1046337.1"/>
    <property type="molecule type" value="Genomic_DNA"/>
</dbReference>
<dbReference type="InterPro" id="IPR001509">
    <property type="entry name" value="Epimerase_deHydtase"/>
</dbReference>
<dbReference type="Proteomes" id="UP001597045">
    <property type="component" value="Unassembled WGS sequence"/>
</dbReference>
<proteinExistence type="inferred from homology"/>
<organism evidence="4 5">
    <name type="scientific">Kibdelosporangium lantanae</name>
    <dbReference type="NCBI Taxonomy" id="1497396"/>
    <lineage>
        <taxon>Bacteria</taxon>
        <taxon>Bacillati</taxon>
        <taxon>Actinomycetota</taxon>
        <taxon>Actinomycetes</taxon>
        <taxon>Pseudonocardiales</taxon>
        <taxon>Pseudonocardiaceae</taxon>
        <taxon>Kibdelosporangium</taxon>
    </lineage>
</organism>
<dbReference type="InterPro" id="IPR023393">
    <property type="entry name" value="START-like_dom_sf"/>
</dbReference>
<dbReference type="InterPro" id="IPR013549">
    <property type="entry name" value="DUF1731"/>
</dbReference>
<dbReference type="InterPro" id="IPR036291">
    <property type="entry name" value="NAD(P)-bd_dom_sf"/>
</dbReference>
<dbReference type="Gene3D" id="3.40.50.720">
    <property type="entry name" value="NAD(P)-binding Rossmann-like Domain"/>
    <property type="match status" value="1"/>
</dbReference>
<name>A0ABW3M6Q8_9PSEU</name>